<accession>A0A8S5V973</accession>
<sequence length="35" mass="4062">MLQNILLQTKDKNKKTDISTFFSVLFTNYQAVITP</sequence>
<dbReference type="EMBL" id="BK016226">
    <property type="protein sequence ID" value="DAG03268.1"/>
    <property type="molecule type" value="Genomic_DNA"/>
</dbReference>
<organism evidence="1">
    <name type="scientific">Siphoviridae sp. ct2D011</name>
    <dbReference type="NCBI Taxonomy" id="2825314"/>
    <lineage>
        <taxon>Viruses</taxon>
        <taxon>Duplodnaviria</taxon>
        <taxon>Heunggongvirae</taxon>
        <taxon>Uroviricota</taxon>
        <taxon>Caudoviricetes</taxon>
    </lineage>
</organism>
<evidence type="ECO:0000313" key="1">
    <source>
        <dbReference type="EMBL" id="DAG03268.1"/>
    </source>
</evidence>
<proteinExistence type="predicted"/>
<protein>
    <submittedName>
        <fullName evidence="1">Uncharacterized protein</fullName>
    </submittedName>
</protein>
<reference evidence="1" key="1">
    <citation type="journal article" date="2021" name="Proc. Natl. Acad. Sci. U.S.A.">
        <title>A Catalog of Tens of Thousands of Viruses from Human Metagenomes Reveals Hidden Associations with Chronic Diseases.</title>
        <authorList>
            <person name="Tisza M.J."/>
            <person name="Buck C.B."/>
        </authorList>
    </citation>
    <scope>NUCLEOTIDE SEQUENCE</scope>
    <source>
        <strain evidence="1">Ct2D011</strain>
    </source>
</reference>
<name>A0A8S5V973_9CAUD</name>